<dbReference type="OrthoDB" id="111691at2"/>
<dbReference type="Pfam" id="PF03929">
    <property type="entry name" value="PepSY_TM"/>
    <property type="match status" value="1"/>
</dbReference>
<gene>
    <name evidence="2" type="ORF">BC962_2009</name>
</gene>
<keyword evidence="1" id="KW-1133">Transmembrane helix</keyword>
<accession>A0A495PVF5</accession>
<keyword evidence="1" id="KW-0472">Membrane</keyword>
<feature type="transmembrane region" description="Helical" evidence="1">
    <location>
        <begin position="20"/>
        <end position="41"/>
    </location>
</feature>
<name>A0A495PVF5_9FLAO</name>
<proteinExistence type="predicted"/>
<dbReference type="Proteomes" id="UP000276282">
    <property type="component" value="Unassembled WGS sequence"/>
</dbReference>
<dbReference type="AlphaFoldDB" id="A0A495PVF5"/>
<dbReference type="PANTHER" id="PTHR34219:SF3">
    <property type="entry name" value="BLL7967 PROTEIN"/>
    <property type="match status" value="1"/>
</dbReference>
<evidence type="ECO:0000313" key="3">
    <source>
        <dbReference type="Proteomes" id="UP000276282"/>
    </source>
</evidence>
<keyword evidence="3" id="KW-1185">Reference proteome</keyword>
<feature type="transmembrane region" description="Helical" evidence="1">
    <location>
        <begin position="198"/>
        <end position="218"/>
    </location>
</feature>
<dbReference type="EMBL" id="RBLG01000002">
    <property type="protein sequence ID" value="RKS53755.1"/>
    <property type="molecule type" value="Genomic_DNA"/>
</dbReference>
<sequence length="385" mass="43917">MKNKKKTYSFRKFLNDIHLWLGLGSGIILFLVCLSGTVLTFEKEIKSFFAEDFEVSGTNPMTIETLTEALQKEGDVSSVSIPSEAGKAYEFRVKTSPEDRRGTVFYTNPYSGEYMKTQKSQLDGFFMWNFRMHRWLLLDTEIGRPIVGTATIIFFFLALSGVVLWFPKKVKWNTIKKGFKVKTSANWKRINHDLHNTLGFYACIFLVIMTLTGLFWSFEWYREAGSKVMGTQIFGNRGGGPAFVSNEEITPDQEFSIASIYDVSNKELNYSGTTTISFPNEENPLYSIRKTNENSWTPSIADALIIDRDGTVLNKEIFRDKPMNVQIASLIKPIHTGEIYGTFSKIIYFLACLIATTLPITGTLIWLNKMKKSPKKKKIIKKDMV</sequence>
<evidence type="ECO:0000313" key="2">
    <source>
        <dbReference type="EMBL" id="RKS53755.1"/>
    </source>
</evidence>
<evidence type="ECO:0000256" key="1">
    <source>
        <dbReference type="SAM" id="Phobius"/>
    </source>
</evidence>
<feature type="transmembrane region" description="Helical" evidence="1">
    <location>
        <begin position="346"/>
        <end position="367"/>
    </location>
</feature>
<feature type="transmembrane region" description="Helical" evidence="1">
    <location>
        <begin position="146"/>
        <end position="167"/>
    </location>
</feature>
<dbReference type="PANTHER" id="PTHR34219">
    <property type="entry name" value="IRON-REGULATED INNER MEMBRANE PROTEIN-RELATED"/>
    <property type="match status" value="1"/>
</dbReference>
<reference evidence="2 3" key="1">
    <citation type="submission" date="2018-10" db="EMBL/GenBank/DDBJ databases">
        <title>Genomic Encyclopedia of Archaeal and Bacterial Type Strains, Phase II (KMG-II): from individual species to whole genera.</title>
        <authorList>
            <person name="Goeker M."/>
        </authorList>
    </citation>
    <scope>NUCLEOTIDE SEQUENCE [LARGE SCALE GENOMIC DNA]</scope>
    <source>
        <strain evidence="2 3">DSM 19839</strain>
    </source>
</reference>
<keyword evidence="1" id="KW-0812">Transmembrane</keyword>
<protein>
    <submittedName>
        <fullName evidence="2">Putative iron-regulated membrane protein</fullName>
    </submittedName>
</protein>
<dbReference type="InterPro" id="IPR005625">
    <property type="entry name" value="PepSY-ass_TM"/>
</dbReference>
<organism evidence="2 3">
    <name type="scientific">Gillisia mitskevichiae</name>
    <dbReference type="NCBI Taxonomy" id="270921"/>
    <lineage>
        <taxon>Bacteria</taxon>
        <taxon>Pseudomonadati</taxon>
        <taxon>Bacteroidota</taxon>
        <taxon>Flavobacteriia</taxon>
        <taxon>Flavobacteriales</taxon>
        <taxon>Flavobacteriaceae</taxon>
        <taxon>Gillisia</taxon>
    </lineage>
</organism>
<comment type="caution">
    <text evidence="2">The sequence shown here is derived from an EMBL/GenBank/DDBJ whole genome shotgun (WGS) entry which is preliminary data.</text>
</comment>
<dbReference type="RefSeq" id="WP_121345832.1">
    <property type="nucleotide sequence ID" value="NZ_RBLG01000002.1"/>
</dbReference>